<dbReference type="Proteomes" id="UP001567538">
    <property type="component" value="Unassembled WGS sequence"/>
</dbReference>
<gene>
    <name evidence="1" type="ORF">AAHA92_21184</name>
</gene>
<reference evidence="1 2" key="1">
    <citation type="submission" date="2024-06" db="EMBL/GenBank/DDBJ databases">
        <title>A chromosome level genome sequence of Diviner's sage (Salvia divinorum).</title>
        <authorList>
            <person name="Ford S.A."/>
            <person name="Ro D.-K."/>
            <person name="Ness R.W."/>
            <person name="Phillips M.A."/>
        </authorList>
    </citation>
    <scope>NUCLEOTIDE SEQUENCE [LARGE SCALE GENOMIC DNA]</scope>
    <source>
        <strain evidence="1">SAF-2024a</strain>
        <tissue evidence="1">Leaf</tissue>
    </source>
</reference>
<accession>A0ABD1GJM1</accession>
<name>A0ABD1GJM1_SALDI</name>
<organism evidence="1 2">
    <name type="scientific">Salvia divinorum</name>
    <name type="common">Maria pastora</name>
    <name type="synonym">Diviner's sage</name>
    <dbReference type="NCBI Taxonomy" id="28513"/>
    <lineage>
        <taxon>Eukaryota</taxon>
        <taxon>Viridiplantae</taxon>
        <taxon>Streptophyta</taxon>
        <taxon>Embryophyta</taxon>
        <taxon>Tracheophyta</taxon>
        <taxon>Spermatophyta</taxon>
        <taxon>Magnoliopsida</taxon>
        <taxon>eudicotyledons</taxon>
        <taxon>Gunneridae</taxon>
        <taxon>Pentapetalae</taxon>
        <taxon>asterids</taxon>
        <taxon>lamiids</taxon>
        <taxon>Lamiales</taxon>
        <taxon>Lamiaceae</taxon>
        <taxon>Nepetoideae</taxon>
        <taxon>Mentheae</taxon>
        <taxon>Salviinae</taxon>
        <taxon>Salvia</taxon>
        <taxon>Salvia subgen. Calosphace</taxon>
    </lineage>
</organism>
<evidence type="ECO:0000313" key="2">
    <source>
        <dbReference type="Proteomes" id="UP001567538"/>
    </source>
</evidence>
<proteinExistence type="predicted"/>
<sequence>MGQPGKEHWQAVKRIFPYLRGYKTPNSSPSLPLSFSLSRTRRFPARISGSPTINQFDTTHGVAVEPVVVPL</sequence>
<dbReference type="EMBL" id="JBEAFC010000008">
    <property type="protein sequence ID" value="KAL1544315.1"/>
    <property type="molecule type" value="Genomic_DNA"/>
</dbReference>
<comment type="caution">
    <text evidence="1">The sequence shown here is derived from an EMBL/GenBank/DDBJ whole genome shotgun (WGS) entry which is preliminary data.</text>
</comment>
<protein>
    <submittedName>
        <fullName evidence="1">Secreted RxLR effector protein 161-like protein</fullName>
    </submittedName>
</protein>
<dbReference type="AlphaFoldDB" id="A0ABD1GJM1"/>
<keyword evidence="2" id="KW-1185">Reference proteome</keyword>
<evidence type="ECO:0000313" key="1">
    <source>
        <dbReference type="EMBL" id="KAL1544315.1"/>
    </source>
</evidence>